<keyword evidence="2" id="KW-0808">Transferase</keyword>
<dbReference type="Proteomes" id="UP000463470">
    <property type="component" value="Unassembled WGS sequence"/>
</dbReference>
<dbReference type="GO" id="GO:0016740">
    <property type="term" value="F:transferase activity"/>
    <property type="evidence" value="ECO:0007669"/>
    <property type="project" value="UniProtKB-KW"/>
</dbReference>
<dbReference type="InterPro" id="IPR052930">
    <property type="entry name" value="TA_antitoxin_MntA"/>
</dbReference>
<dbReference type="PANTHER" id="PTHR43852:SF3">
    <property type="entry name" value="NUCLEOTIDYLTRANSFERASE"/>
    <property type="match status" value="1"/>
</dbReference>
<dbReference type="RefSeq" id="WP_161258999.1">
    <property type="nucleotide sequence ID" value="NZ_WXEY01000014.1"/>
</dbReference>
<evidence type="ECO:0000259" key="1">
    <source>
        <dbReference type="Pfam" id="PF18765"/>
    </source>
</evidence>
<keyword evidence="3" id="KW-1185">Reference proteome</keyword>
<dbReference type="AlphaFoldDB" id="A0A845L6M3"/>
<feature type="domain" description="Polymerase beta nucleotidyltransferase" evidence="1">
    <location>
        <begin position="8"/>
        <end position="101"/>
    </location>
</feature>
<dbReference type="NCBIfam" id="NF047752">
    <property type="entry name" value="MntA_antitoxin"/>
    <property type="match status" value="1"/>
</dbReference>
<organism evidence="2 3">
    <name type="scientific">Heliomicrobium undosum</name>
    <dbReference type="NCBI Taxonomy" id="121734"/>
    <lineage>
        <taxon>Bacteria</taxon>
        <taxon>Bacillati</taxon>
        <taxon>Bacillota</taxon>
        <taxon>Clostridia</taxon>
        <taxon>Eubacteriales</taxon>
        <taxon>Heliobacteriaceae</taxon>
        <taxon>Heliomicrobium</taxon>
    </lineage>
</organism>
<comment type="caution">
    <text evidence="2">The sequence shown here is derived from an EMBL/GenBank/DDBJ whole genome shotgun (WGS) entry which is preliminary data.</text>
</comment>
<dbReference type="Pfam" id="PF18765">
    <property type="entry name" value="Polbeta"/>
    <property type="match status" value="1"/>
</dbReference>
<dbReference type="OrthoDB" id="90159at2"/>
<dbReference type="PANTHER" id="PTHR43852">
    <property type="entry name" value="NUCLEOTIDYLTRANSFERASE"/>
    <property type="match status" value="1"/>
</dbReference>
<dbReference type="CDD" id="cd05403">
    <property type="entry name" value="NT_KNTase_like"/>
    <property type="match status" value="1"/>
</dbReference>
<dbReference type="EMBL" id="WXEY01000014">
    <property type="protein sequence ID" value="MZP30474.1"/>
    <property type="molecule type" value="Genomic_DNA"/>
</dbReference>
<sequence>MDEGIQIKLKERLGALPAVSVAYLFGSVAKGCERPGSDIDIAILFQQGLSKWERFQLRLEIAGLLEDIAGRQVDVVDLEEATLLLQHQVRRHGIVMVERERQRRVDFEVRSRREFFDFLPYLEYRNNVLIGKRNR</sequence>
<proteinExistence type="predicted"/>
<evidence type="ECO:0000313" key="3">
    <source>
        <dbReference type="Proteomes" id="UP000463470"/>
    </source>
</evidence>
<dbReference type="SUPFAM" id="SSF81301">
    <property type="entry name" value="Nucleotidyltransferase"/>
    <property type="match status" value="1"/>
</dbReference>
<evidence type="ECO:0000313" key="2">
    <source>
        <dbReference type="EMBL" id="MZP30474.1"/>
    </source>
</evidence>
<dbReference type="InterPro" id="IPR041633">
    <property type="entry name" value="Polbeta"/>
</dbReference>
<dbReference type="Gene3D" id="3.30.460.10">
    <property type="entry name" value="Beta Polymerase, domain 2"/>
    <property type="match status" value="1"/>
</dbReference>
<protein>
    <submittedName>
        <fullName evidence="2">Nucleotidyltransferase domain-containing protein</fullName>
    </submittedName>
</protein>
<reference evidence="2 3" key="1">
    <citation type="submission" date="2020-01" db="EMBL/GenBank/DDBJ databases">
        <title>Whole-genome sequence of Heliobacterium undosum DSM 13378.</title>
        <authorList>
            <person name="Kyndt J.A."/>
            <person name="Meyer T.E."/>
        </authorList>
    </citation>
    <scope>NUCLEOTIDE SEQUENCE [LARGE SCALE GENOMIC DNA]</scope>
    <source>
        <strain evidence="2 3">DSM 13378</strain>
    </source>
</reference>
<name>A0A845L6M3_9FIRM</name>
<gene>
    <name evidence="2" type="ORF">GTO91_12195</name>
</gene>
<accession>A0A845L6M3</accession>
<dbReference type="InterPro" id="IPR043519">
    <property type="entry name" value="NT_sf"/>
</dbReference>